<dbReference type="EMBL" id="OU963921">
    <property type="protein sequence ID" value="CAH0404253.1"/>
    <property type="molecule type" value="Genomic_DNA"/>
</dbReference>
<proteinExistence type="predicted"/>
<dbReference type="InterPro" id="IPR013087">
    <property type="entry name" value="Znf_C2H2_type"/>
</dbReference>
<evidence type="ECO:0000313" key="2">
    <source>
        <dbReference type="EMBL" id="CAH0404253.1"/>
    </source>
</evidence>
<dbReference type="SMART" id="SM00355">
    <property type="entry name" value="ZnF_C2H2"/>
    <property type="match status" value="3"/>
</dbReference>
<dbReference type="Proteomes" id="UP001153292">
    <property type="component" value="Chromosome 28"/>
</dbReference>
<name>A0ABN8BCR7_CHISP</name>
<gene>
    <name evidence="2" type="ORF">CHILSU_LOCUS7572</name>
</gene>
<evidence type="ECO:0000259" key="1">
    <source>
        <dbReference type="PROSITE" id="PS00028"/>
    </source>
</evidence>
<evidence type="ECO:0000313" key="3">
    <source>
        <dbReference type="Proteomes" id="UP001153292"/>
    </source>
</evidence>
<keyword evidence="3" id="KW-1185">Reference proteome</keyword>
<dbReference type="PROSITE" id="PS00028">
    <property type="entry name" value="ZINC_FINGER_C2H2_1"/>
    <property type="match status" value="1"/>
</dbReference>
<sequence length="360" mass="39690">MAEHDHEEIPEVEAQLLSEYKDGQLQIVEVRPFEKDVMLQGEVVNSLSDLETGSDAKYIQLVNAGDKPMMSLDLLNLTLVKSQDGTESYRLLANGETPGDGETTVTCVLASSDNEGNEDAENQDYMIMESDTGPVMFLQSSLPNDNITTTGTELHTVNVSFDANDDDIQLADNNVKILKSTPAAEKVKKLTPVEILERAKALQKAKALIASANTSNRRYVRRKRKSDLPPPHELLSTPGFKLFLYSCKYCNFKCNATKEMTAHRIAEHSGGGNGSKWRSGGRSDRITMQCARCPFKGHTHMQLMKHVQDVHLADEANKVYLNTDEVQAADVLVCGACGFESSSRVAFKQHIENEHGATAV</sequence>
<accession>A0ABN8BCR7</accession>
<feature type="domain" description="C2H2-type" evidence="1">
    <location>
        <begin position="247"/>
        <end position="268"/>
    </location>
</feature>
<organism evidence="2 3">
    <name type="scientific">Chilo suppressalis</name>
    <name type="common">Asiatic rice borer moth</name>
    <dbReference type="NCBI Taxonomy" id="168631"/>
    <lineage>
        <taxon>Eukaryota</taxon>
        <taxon>Metazoa</taxon>
        <taxon>Ecdysozoa</taxon>
        <taxon>Arthropoda</taxon>
        <taxon>Hexapoda</taxon>
        <taxon>Insecta</taxon>
        <taxon>Pterygota</taxon>
        <taxon>Neoptera</taxon>
        <taxon>Endopterygota</taxon>
        <taxon>Lepidoptera</taxon>
        <taxon>Glossata</taxon>
        <taxon>Ditrysia</taxon>
        <taxon>Pyraloidea</taxon>
        <taxon>Crambidae</taxon>
        <taxon>Crambinae</taxon>
        <taxon>Chilo</taxon>
    </lineage>
</organism>
<dbReference type="Gene3D" id="3.30.160.60">
    <property type="entry name" value="Classic Zinc Finger"/>
    <property type="match status" value="1"/>
</dbReference>
<protein>
    <recommendedName>
        <fullName evidence="1">C2H2-type domain-containing protein</fullName>
    </recommendedName>
</protein>
<reference evidence="2" key="1">
    <citation type="submission" date="2021-12" db="EMBL/GenBank/DDBJ databases">
        <authorList>
            <person name="King R."/>
        </authorList>
    </citation>
    <scope>NUCLEOTIDE SEQUENCE</scope>
</reference>